<dbReference type="AlphaFoldDB" id="A0A562LWW9"/>
<organism evidence="2 3">
    <name type="scientific">Aerolutibacter ruishenii</name>
    <dbReference type="NCBI Taxonomy" id="686800"/>
    <lineage>
        <taxon>Bacteria</taxon>
        <taxon>Pseudomonadati</taxon>
        <taxon>Pseudomonadota</taxon>
        <taxon>Gammaproteobacteria</taxon>
        <taxon>Lysobacterales</taxon>
        <taxon>Lysobacteraceae</taxon>
        <taxon>Aerolutibacter</taxon>
    </lineage>
</organism>
<proteinExistence type="predicted"/>
<dbReference type="Proteomes" id="UP000316471">
    <property type="component" value="Unassembled WGS sequence"/>
</dbReference>
<keyword evidence="3" id="KW-1185">Reference proteome</keyword>
<feature type="signal peptide" evidence="1">
    <location>
        <begin position="1"/>
        <end position="22"/>
    </location>
</feature>
<dbReference type="EMBL" id="VLKP01000004">
    <property type="protein sequence ID" value="TWI12018.1"/>
    <property type="molecule type" value="Genomic_DNA"/>
</dbReference>
<comment type="caution">
    <text evidence="2">The sequence shown here is derived from an EMBL/GenBank/DDBJ whole genome shotgun (WGS) entry which is preliminary data.</text>
</comment>
<reference evidence="2 3" key="1">
    <citation type="journal article" date="2015" name="Stand. Genomic Sci.">
        <title>Genomic Encyclopedia of Bacterial and Archaeal Type Strains, Phase III: the genomes of soil and plant-associated and newly described type strains.</title>
        <authorList>
            <person name="Whitman W.B."/>
            <person name="Woyke T."/>
            <person name="Klenk H.P."/>
            <person name="Zhou Y."/>
            <person name="Lilburn T.G."/>
            <person name="Beck B.J."/>
            <person name="De Vos P."/>
            <person name="Vandamme P."/>
            <person name="Eisen J.A."/>
            <person name="Garrity G."/>
            <person name="Hugenholtz P."/>
            <person name="Kyrpides N.C."/>
        </authorList>
    </citation>
    <scope>NUCLEOTIDE SEQUENCE [LARGE SCALE GENOMIC DNA]</scope>
    <source>
        <strain evidence="2 3">CGMCC 1.10136</strain>
    </source>
</reference>
<evidence type="ECO:0000313" key="2">
    <source>
        <dbReference type="EMBL" id="TWI12018.1"/>
    </source>
</evidence>
<gene>
    <name evidence="2" type="ORF">IP93_01299</name>
</gene>
<evidence type="ECO:0000256" key="1">
    <source>
        <dbReference type="SAM" id="SignalP"/>
    </source>
</evidence>
<accession>A0A562LWW9</accession>
<name>A0A562LWW9_9GAMM</name>
<protein>
    <submittedName>
        <fullName evidence="2">Uncharacterized protein</fullName>
    </submittedName>
</protein>
<keyword evidence="1" id="KW-0732">Signal</keyword>
<dbReference type="RefSeq" id="WP_144813483.1">
    <property type="nucleotide sequence ID" value="NZ_VLKP01000004.1"/>
</dbReference>
<sequence length="366" mass="39229">MNAKRFRYMVLVALLVTVPASAQWYVQSQRAYDSAWVKTPHKFLDAQQARQFATFQCGLGNGANVRNVRITGPGQDNVIPCSTLHAQPATHLPPPPSKTSPALKPGLPGTMISVPIPGASPANVIKALADKLTTAISPAPVSTTVPAITKAVTSTPSTAGLDLIGLRLGMSPSVAEQAVRRHMPVGWVYIRDRTKSPGPASTYESLKGFLAADLSEIVLLYFEPSLTQGVLVAVRRHSMLGKSISPAALETVLVQKYGLPTFARNNNWVWGKSSGCSASGVGLLQIQALTFIEGTPRNDRTFRDTIATGLDLATHDKRPPPALYEHCGPVLWVLKPATGVMTTLADQKFAAANWAPERFDASDITF</sequence>
<feature type="chain" id="PRO_5022002639" evidence="1">
    <location>
        <begin position="23"/>
        <end position="366"/>
    </location>
</feature>
<evidence type="ECO:0000313" key="3">
    <source>
        <dbReference type="Proteomes" id="UP000316471"/>
    </source>
</evidence>